<dbReference type="STRING" id="195883.A0A482XSB9"/>
<dbReference type="GO" id="GO:0016020">
    <property type="term" value="C:membrane"/>
    <property type="evidence" value="ECO:0007669"/>
    <property type="project" value="InterPro"/>
</dbReference>
<name>A0A482XSB9_LAOST</name>
<dbReference type="OrthoDB" id="730489at2759"/>
<gene>
    <name evidence="5" type="ORF">LSTR_LSTR007567</name>
</gene>
<feature type="transmembrane region" description="Helical" evidence="2">
    <location>
        <begin position="39"/>
        <end position="58"/>
    </location>
</feature>
<evidence type="ECO:0000259" key="4">
    <source>
        <dbReference type="Pfam" id="PF12215"/>
    </source>
</evidence>
<dbReference type="Pfam" id="PF12215">
    <property type="entry name" value="Glyco_hydr_116N"/>
    <property type="match status" value="1"/>
</dbReference>
<dbReference type="InParanoid" id="A0A482XSB9"/>
<accession>A0A482XSB9</accession>
<keyword evidence="1 2" id="KW-0472">Membrane</keyword>
<dbReference type="InterPro" id="IPR006775">
    <property type="entry name" value="GH116_catalytic"/>
</dbReference>
<dbReference type="SMR" id="A0A482XSB9"/>
<keyword evidence="1" id="KW-0326">Glycosidase</keyword>
<dbReference type="AlphaFoldDB" id="A0A482XSB9"/>
<dbReference type="InterPro" id="IPR012341">
    <property type="entry name" value="6hp_glycosidase-like_sf"/>
</dbReference>
<feature type="domain" description="Glycosyl-hydrolase family 116 N-terminal" evidence="4">
    <location>
        <begin position="78"/>
        <end position="391"/>
    </location>
</feature>
<dbReference type="SUPFAM" id="SSF48208">
    <property type="entry name" value="Six-hairpin glycosidases"/>
    <property type="match status" value="1"/>
</dbReference>
<keyword evidence="1" id="KW-0443">Lipid metabolism</keyword>
<dbReference type="InterPro" id="IPR014551">
    <property type="entry name" value="B_Glucosidase_GBA2-typ"/>
</dbReference>
<organism evidence="5 6">
    <name type="scientific">Laodelphax striatellus</name>
    <name type="common">Small brown planthopper</name>
    <name type="synonym">Delphax striatella</name>
    <dbReference type="NCBI Taxonomy" id="195883"/>
    <lineage>
        <taxon>Eukaryota</taxon>
        <taxon>Metazoa</taxon>
        <taxon>Ecdysozoa</taxon>
        <taxon>Arthropoda</taxon>
        <taxon>Hexapoda</taxon>
        <taxon>Insecta</taxon>
        <taxon>Pterygota</taxon>
        <taxon>Neoptera</taxon>
        <taxon>Paraneoptera</taxon>
        <taxon>Hemiptera</taxon>
        <taxon>Auchenorrhyncha</taxon>
        <taxon>Fulgoroidea</taxon>
        <taxon>Delphacidae</taxon>
        <taxon>Criomorphinae</taxon>
        <taxon>Laodelphax</taxon>
    </lineage>
</organism>
<dbReference type="EMBL" id="QKKF02002514">
    <property type="protein sequence ID" value="RZF48400.1"/>
    <property type="molecule type" value="Genomic_DNA"/>
</dbReference>
<evidence type="ECO:0000259" key="3">
    <source>
        <dbReference type="Pfam" id="PF04685"/>
    </source>
</evidence>
<dbReference type="PIRSF" id="PIRSF028944">
    <property type="entry name" value="Beta_gluc_GBA2"/>
    <property type="match status" value="1"/>
</dbReference>
<dbReference type="InterPro" id="IPR024462">
    <property type="entry name" value="GH116_N"/>
</dbReference>
<dbReference type="GO" id="GO:0005975">
    <property type="term" value="P:carbohydrate metabolic process"/>
    <property type="evidence" value="ECO:0007669"/>
    <property type="project" value="InterPro"/>
</dbReference>
<keyword evidence="6" id="KW-1185">Reference proteome</keyword>
<sequence>MEKVSTIHSRKPDFGWTVKMNHVFPKKGKQKSPQRIRQIFPLIPLILRYLVYYVWRWLRGKLVIMDFVKPLNANPICGVPIGGIGGGSIGRGWKGEFCNFQMRPGIYDYNTVHADQFILTILDESGSLLYQNVLSPNRPPKDGSLSKWKWNFPADQAEYTALYPRSWTTYNIKEYGLTLVCRQISPVIPNNYKDSCLPGCVFVWSVENRSDKNYKISITFTFKNGTGSKEDKKGECSSSIFGPTESDNIAVYGVELNQTIHDSSSAYTIACQQKNGVTASRCPYFDPKGNGEDIWKQLASTGKLEEHPATCTSKRKTISRPGKEHAVAVCLQALVGSANSQEMEFSLVWDMPVIKFGGHGTFNRYYTKHFPSTGNGGPKMCEYGLTHYREWEEAIYNWQLPVLEDKRLPAWFKSALFNETYYITDGGTVWLLPDKKEDFTSETDPRAEFGRFGYLEGHEYRMYNTYDVHFYASFALAHLWPKLQASIQYDYRDTILLEDRTRTWFLYNGEIGMKKKKSAVPHDMGDPEDEPYRIVNAYNVHDVSEWRDLNLKFVLQCYRDYCQNKNVDYLKDMWTQLNAVVDKAKEWDTDGDGMIENSNSPDQTYDCWTMNKTSAYCGGLWVASLFAMHKMAEELDSKEASKSFKLDYEKAKNAYQAKLLNGLYYDFDSSKSSHSSTIMSDQLCGLWYLCASGVTEEVFPEPSVESALQMIYKLNVQSFCKGEMGAVNGMKPDGSVDRYAIQSEEVWTGVTYGLAALFIHKGMNTEAFSTAQGIYNTVYNEIGLGFQTPEALYENCNYRSIGYMRPLSIWSIYNAWIKTNEV</sequence>
<comment type="similarity">
    <text evidence="1">Belongs to the non-lysosomal glucosylceramidase family.</text>
</comment>
<dbReference type="InterPro" id="IPR008928">
    <property type="entry name" value="6-hairpin_glycosidase_sf"/>
</dbReference>
<dbReference type="Gene3D" id="1.50.10.10">
    <property type="match status" value="1"/>
</dbReference>
<dbReference type="GO" id="GO:0008422">
    <property type="term" value="F:beta-glucosidase activity"/>
    <property type="evidence" value="ECO:0007669"/>
    <property type="project" value="TreeGrafter"/>
</dbReference>
<comment type="caution">
    <text evidence="5">The sequence shown here is derived from an EMBL/GenBank/DDBJ whole genome shotgun (WGS) entry which is preliminary data.</text>
</comment>
<evidence type="ECO:0000256" key="2">
    <source>
        <dbReference type="SAM" id="Phobius"/>
    </source>
</evidence>
<evidence type="ECO:0000313" key="5">
    <source>
        <dbReference type="EMBL" id="RZF48400.1"/>
    </source>
</evidence>
<keyword evidence="2" id="KW-0812">Transmembrane</keyword>
<keyword evidence="1" id="KW-0378">Hydrolase</keyword>
<dbReference type="PANTHER" id="PTHR12654">
    <property type="entry name" value="BILE ACID BETA-GLUCOSIDASE-RELATED"/>
    <property type="match status" value="1"/>
</dbReference>
<dbReference type="GO" id="GO:0006680">
    <property type="term" value="P:glucosylceramide catabolic process"/>
    <property type="evidence" value="ECO:0007669"/>
    <property type="project" value="InterPro"/>
</dbReference>
<keyword evidence="2" id="KW-1133">Transmembrane helix</keyword>
<dbReference type="GO" id="GO:0004348">
    <property type="term" value="F:glucosylceramidase activity"/>
    <property type="evidence" value="ECO:0007669"/>
    <property type="project" value="UniProtKB-EC"/>
</dbReference>
<dbReference type="InterPro" id="IPR052566">
    <property type="entry name" value="Non-lysos_glucosylceramidase"/>
</dbReference>
<protein>
    <recommendedName>
        <fullName evidence="1">Non-lysosomal glucosylceramidase</fullName>
        <shortName evidence="1">NLGase</shortName>
        <ecNumber evidence="1">3.2.1.45</ecNumber>
    </recommendedName>
</protein>
<comment type="function">
    <text evidence="1">Non-lysosomal glucosylceramidase that catalyzes the hydrolysis of glucosylceramide (GlcCer) to free glucose and ceramide.</text>
</comment>
<evidence type="ECO:0000313" key="6">
    <source>
        <dbReference type="Proteomes" id="UP000291343"/>
    </source>
</evidence>
<reference evidence="5 6" key="1">
    <citation type="journal article" date="2017" name="Gigascience">
        <title>Genome sequence of the small brown planthopper, Laodelphax striatellus.</title>
        <authorList>
            <person name="Zhu J."/>
            <person name="Jiang F."/>
            <person name="Wang X."/>
            <person name="Yang P."/>
            <person name="Bao Y."/>
            <person name="Zhao W."/>
            <person name="Wang W."/>
            <person name="Lu H."/>
            <person name="Wang Q."/>
            <person name="Cui N."/>
            <person name="Li J."/>
            <person name="Chen X."/>
            <person name="Luo L."/>
            <person name="Yu J."/>
            <person name="Kang L."/>
            <person name="Cui F."/>
        </authorList>
    </citation>
    <scope>NUCLEOTIDE SEQUENCE [LARGE SCALE GENOMIC DNA]</scope>
    <source>
        <strain evidence="5">Lst14</strain>
    </source>
</reference>
<proteinExistence type="inferred from homology"/>
<dbReference type="PANTHER" id="PTHR12654:SF0">
    <property type="entry name" value="NON-LYSOSOMAL GLUCOSYLCERAMIDASE"/>
    <property type="match status" value="1"/>
</dbReference>
<dbReference type="EC" id="3.2.1.45" evidence="1"/>
<dbReference type="Proteomes" id="UP000291343">
    <property type="component" value="Unassembled WGS sequence"/>
</dbReference>
<comment type="catalytic activity">
    <reaction evidence="1">
        <text>a beta-D-glucosyl-(1&lt;-&gt;1')-N-acylsphing-4-enine + H2O = an N-acylsphing-4-enine + D-glucose</text>
        <dbReference type="Rhea" id="RHEA:13269"/>
        <dbReference type="ChEBI" id="CHEBI:4167"/>
        <dbReference type="ChEBI" id="CHEBI:15377"/>
        <dbReference type="ChEBI" id="CHEBI:22801"/>
        <dbReference type="ChEBI" id="CHEBI:52639"/>
        <dbReference type="EC" id="3.2.1.45"/>
    </reaction>
</comment>
<dbReference type="FunCoup" id="A0A482XSB9">
    <property type="interactions" value="491"/>
</dbReference>
<dbReference type="Pfam" id="PF04685">
    <property type="entry name" value="DUF608"/>
    <property type="match status" value="1"/>
</dbReference>
<evidence type="ECO:0000256" key="1">
    <source>
        <dbReference type="PIRNR" id="PIRNR028944"/>
    </source>
</evidence>
<feature type="domain" description="Glycosyl-hydrolase family 116 catalytic region" evidence="3">
    <location>
        <begin position="450"/>
        <end position="812"/>
    </location>
</feature>